<keyword evidence="1" id="KW-0175">Coiled coil</keyword>
<evidence type="ECO:0000313" key="3">
    <source>
        <dbReference type="Proteomes" id="UP001428341"/>
    </source>
</evidence>
<reference evidence="2 3" key="1">
    <citation type="submission" date="2024-05" db="EMBL/GenBank/DDBJ databases">
        <title>Haplotype-resolved chromosome-level genome assembly of Huyou (Citrus changshanensis).</title>
        <authorList>
            <person name="Miao C."/>
            <person name="Chen W."/>
            <person name="Wu Y."/>
            <person name="Wang L."/>
            <person name="Zhao S."/>
            <person name="Grierson D."/>
            <person name="Xu C."/>
            <person name="Chen K."/>
        </authorList>
    </citation>
    <scope>NUCLEOTIDE SEQUENCE [LARGE SCALE GENOMIC DNA]</scope>
    <source>
        <strain evidence="2">01-14</strain>
        <tissue evidence="2">Leaf</tissue>
    </source>
</reference>
<proteinExistence type="predicted"/>
<evidence type="ECO:0000313" key="2">
    <source>
        <dbReference type="EMBL" id="KAK9199920.1"/>
    </source>
</evidence>
<keyword evidence="3" id="KW-1185">Reference proteome</keyword>
<sequence>MGGVVDEHEGKARLARELKRDSKRMLLDKLGSTRHYTQLTDATSHKCAGARRAHEPNWTECEMAQGSSAKACMDVKMAKVASIVGTTGIKAKVILIVRTTGIKAKVVSVDGTIWYQSSCYKEIDNSAQIVRLAVKTNMMGESRKDKLARSNAIVGALQLDLESVKKTCSKFVNDFMKKLNKMMEDEELENAKAHRLSERLRQKVQFIDVGHQEHIKPHQAKDYPKLEKLNALVKKTERDSLKLSMDKLGAKRMNPLQLLNNINVKVKEEPINENKLESVLKGELYMGRPMCAVVRFDGLEIRAIIDMGVMAKHVKANLIPRLRLQVARVDINIRGMKEPCTVKCKFKNFNRLGPPSQTTITGLDQGNSTMMSIIEEHFQVKEGIDGYTKLVALCQAGGNNIGMLVGVNESNTTLARRLRRDIKRTLQDKCRKCKTVLAKICATIYVNAKGVGCIEHTHRLSWAEYKMAQGSYTEAYMSSAYIVEEQIQVRVGLNECTKAFKELVINASLEPRLESKAMSQSGRKANEDLCGHNCLWGAKREQLVATNSLSGRIVDRETTGMESFCGQQMVPYRQNIQGT</sequence>
<dbReference type="EMBL" id="JBCGBO010000005">
    <property type="protein sequence ID" value="KAK9199920.1"/>
    <property type="molecule type" value="Genomic_DNA"/>
</dbReference>
<name>A0AAP0MDD6_9ROSI</name>
<evidence type="ECO:0000256" key="1">
    <source>
        <dbReference type="SAM" id="Coils"/>
    </source>
</evidence>
<dbReference type="AlphaFoldDB" id="A0AAP0MDD6"/>
<organism evidence="2 3">
    <name type="scientific">Citrus x changshan-huyou</name>
    <dbReference type="NCBI Taxonomy" id="2935761"/>
    <lineage>
        <taxon>Eukaryota</taxon>
        <taxon>Viridiplantae</taxon>
        <taxon>Streptophyta</taxon>
        <taxon>Embryophyta</taxon>
        <taxon>Tracheophyta</taxon>
        <taxon>Spermatophyta</taxon>
        <taxon>Magnoliopsida</taxon>
        <taxon>eudicotyledons</taxon>
        <taxon>Gunneridae</taxon>
        <taxon>Pentapetalae</taxon>
        <taxon>rosids</taxon>
        <taxon>malvids</taxon>
        <taxon>Sapindales</taxon>
        <taxon>Rutaceae</taxon>
        <taxon>Aurantioideae</taxon>
        <taxon>Citrus</taxon>
    </lineage>
</organism>
<protein>
    <submittedName>
        <fullName evidence="2">Uncharacterized protein</fullName>
    </submittedName>
</protein>
<dbReference type="Proteomes" id="UP001428341">
    <property type="component" value="Unassembled WGS sequence"/>
</dbReference>
<comment type="caution">
    <text evidence="2">The sequence shown here is derived from an EMBL/GenBank/DDBJ whole genome shotgun (WGS) entry which is preliminary data.</text>
</comment>
<feature type="coiled-coil region" evidence="1">
    <location>
        <begin position="176"/>
        <end position="203"/>
    </location>
</feature>
<accession>A0AAP0MDD6</accession>
<gene>
    <name evidence="2" type="ORF">WN944_015114</name>
</gene>